<dbReference type="SUPFAM" id="SSF51905">
    <property type="entry name" value="FAD/NAD(P)-binding domain"/>
    <property type="match status" value="1"/>
</dbReference>
<dbReference type="Gene3D" id="3.50.50.60">
    <property type="entry name" value="FAD/NAD(P)-binding domain"/>
    <property type="match status" value="1"/>
</dbReference>
<evidence type="ECO:0000259" key="6">
    <source>
        <dbReference type="PROSITE" id="PS00624"/>
    </source>
</evidence>
<gene>
    <name evidence="7" type="ORF">EAI_09965</name>
</gene>
<keyword evidence="8" id="KW-1185">Reference proteome</keyword>
<dbReference type="STRING" id="610380.E2BJ27"/>
<proteinExistence type="inferred from homology"/>
<comment type="similarity">
    <text evidence="1 2">Belongs to the GMC oxidoreductase family.</text>
</comment>
<keyword evidence="4" id="KW-0732">Signal</keyword>
<feature type="chain" id="PRO_5003157327" evidence="4">
    <location>
        <begin position="29"/>
        <end position="1322"/>
    </location>
</feature>
<dbReference type="PROSITE" id="PS00624">
    <property type="entry name" value="GMC_OXRED_2"/>
    <property type="match status" value="1"/>
</dbReference>
<dbReference type="InterPro" id="IPR012132">
    <property type="entry name" value="GMC_OxRdtase"/>
</dbReference>
<dbReference type="Pfam" id="PF00732">
    <property type="entry name" value="GMC_oxred_N"/>
    <property type="match status" value="1"/>
</dbReference>
<evidence type="ECO:0000313" key="7">
    <source>
        <dbReference type="EMBL" id="EFN84177.1"/>
    </source>
</evidence>
<dbReference type="Proteomes" id="UP000008237">
    <property type="component" value="Unassembled WGS sequence"/>
</dbReference>
<evidence type="ECO:0000256" key="2">
    <source>
        <dbReference type="RuleBase" id="RU003968"/>
    </source>
</evidence>
<evidence type="ECO:0000313" key="8">
    <source>
        <dbReference type="Proteomes" id="UP000008237"/>
    </source>
</evidence>
<keyword evidence="2" id="KW-0274">FAD</keyword>
<dbReference type="PANTHER" id="PTHR11552">
    <property type="entry name" value="GLUCOSE-METHANOL-CHOLINE GMC OXIDOREDUCTASE"/>
    <property type="match status" value="1"/>
</dbReference>
<reference evidence="7 8" key="1">
    <citation type="journal article" date="2010" name="Science">
        <title>Genomic comparison of the ants Camponotus floridanus and Harpegnathos saltator.</title>
        <authorList>
            <person name="Bonasio R."/>
            <person name="Zhang G."/>
            <person name="Ye C."/>
            <person name="Mutti N.S."/>
            <person name="Fang X."/>
            <person name="Qin N."/>
            <person name="Donahue G."/>
            <person name="Yang P."/>
            <person name="Li Q."/>
            <person name="Li C."/>
            <person name="Zhang P."/>
            <person name="Huang Z."/>
            <person name="Berger S.L."/>
            <person name="Reinberg D."/>
            <person name="Wang J."/>
            <person name="Liebig J."/>
        </authorList>
    </citation>
    <scope>NUCLEOTIDE SEQUENCE [LARGE SCALE GENOMIC DNA]</scope>
    <source>
        <strain evidence="7 8">R22 G/1</strain>
    </source>
</reference>
<evidence type="ECO:0000259" key="5">
    <source>
        <dbReference type="PROSITE" id="PS00623"/>
    </source>
</evidence>
<dbReference type="InterPro" id="IPR007867">
    <property type="entry name" value="GMC_OxRtase_C"/>
</dbReference>
<feature type="signal peptide" evidence="4">
    <location>
        <begin position="1"/>
        <end position="28"/>
    </location>
</feature>
<dbReference type="EMBL" id="GL448558">
    <property type="protein sequence ID" value="EFN84177.1"/>
    <property type="molecule type" value="Genomic_DNA"/>
</dbReference>
<dbReference type="Pfam" id="PF05199">
    <property type="entry name" value="GMC_oxred_C"/>
    <property type="match status" value="1"/>
</dbReference>
<dbReference type="OrthoDB" id="269227at2759"/>
<feature type="region of interest" description="Disordered" evidence="3">
    <location>
        <begin position="499"/>
        <end position="524"/>
    </location>
</feature>
<evidence type="ECO:0000256" key="3">
    <source>
        <dbReference type="SAM" id="MobiDB-lite"/>
    </source>
</evidence>
<name>E2BJ27_HARSA</name>
<dbReference type="InParanoid" id="E2BJ27"/>
<protein>
    <submittedName>
        <fullName evidence="7">Glucose dehydrogenase [acceptor]</fullName>
    </submittedName>
</protein>
<dbReference type="InterPro" id="IPR000172">
    <property type="entry name" value="GMC_OxRdtase_N"/>
</dbReference>
<feature type="domain" description="Glucose-methanol-choline oxidoreductase N-terminal" evidence="6">
    <location>
        <begin position="1045"/>
        <end position="1059"/>
    </location>
</feature>
<organism evidence="8">
    <name type="scientific">Harpegnathos saltator</name>
    <name type="common">Jerdon's jumping ant</name>
    <dbReference type="NCBI Taxonomy" id="610380"/>
    <lineage>
        <taxon>Eukaryota</taxon>
        <taxon>Metazoa</taxon>
        <taxon>Ecdysozoa</taxon>
        <taxon>Arthropoda</taxon>
        <taxon>Hexapoda</taxon>
        <taxon>Insecta</taxon>
        <taxon>Pterygota</taxon>
        <taxon>Neoptera</taxon>
        <taxon>Endopterygota</taxon>
        <taxon>Hymenoptera</taxon>
        <taxon>Apocrita</taxon>
        <taxon>Aculeata</taxon>
        <taxon>Formicoidea</taxon>
        <taxon>Formicidae</taxon>
        <taxon>Ponerinae</taxon>
        <taxon>Ponerini</taxon>
        <taxon>Harpegnathos</taxon>
    </lineage>
</organism>
<dbReference type="Gene3D" id="3.30.560.10">
    <property type="entry name" value="Glucose Oxidase, domain 3"/>
    <property type="match status" value="1"/>
</dbReference>
<dbReference type="GO" id="GO:0050660">
    <property type="term" value="F:flavin adenine dinucleotide binding"/>
    <property type="evidence" value="ECO:0007669"/>
    <property type="project" value="InterPro"/>
</dbReference>
<dbReference type="PROSITE" id="PS00623">
    <property type="entry name" value="GMC_OXRED_1"/>
    <property type="match status" value="1"/>
</dbReference>
<accession>E2BJ27</accession>
<dbReference type="PANTHER" id="PTHR11552:SF217">
    <property type="entry name" value="GLUCOSE DEHYDROGENASE [FAD, QUINONE]"/>
    <property type="match status" value="1"/>
</dbReference>
<dbReference type="InterPro" id="IPR036188">
    <property type="entry name" value="FAD/NAD-bd_sf"/>
</dbReference>
<feature type="domain" description="Glucose-methanol-choline oxidoreductase N-terminal" evidence="5">
    <location>
        <begin position="870"/>
        <end position="893"/>
    </location>
</feature>
<dbReference type="GO" id="GO:0016614">
    <property type="term" value="F:oxidoreductase activity, acting on CH-OH group of donors"/>
    <property type="evidence" value="ECO:0007669"/>
    <property type="project" value="InterPro"/>
</dbReference>
<sequence>MIRKRVFIVWYLALVFLLLHSGSFRANGQEYLKGCTHLRCDNGGQCIKRRYWCKNPPCPGMLYCSKSMQECQQQIARCISEKEYHEGAASCVDFECSPGKRCILRESRCVNPPCKLIRSCAAAKDVQVWFDKCKALDCLSEYECFLRRPDDDCRADTLCAHTPDCTLTAEDELISKHCRGWICPRMQKCAVRIVGSCRGFDCTIERTCRPLIVSSNSSAGHKTFAINKTEAWSTERNLVQMKTEQVFEDAERRGMNTATRYPITRKKTTSIAASTTKQTDYTTSQKHGTEISVIHQQTTTVSSSIVKPPYLSSTQPHSTLTYPRSWLNPDELLTTSTISGGLEIRDKDDKILATSSTFSDWPRDSSFPAISFTDRKVESTTSRDTAGLEMPKKIYIATDNAMLPLPVVLEGINLFGQGYPIWIENESHRSMLLGAEDEDENRWRYHAPGEPYRILLPPYEPVILVESAKQGQLSSFVTYALGYPFNEATLLSLQEIPSRDTTGNSKRTNRPMSVLGGDNGDTNVSATDEMRNLKTNHFDDSPGDYASLRATKRTDVVPPNIRDKESDKNHYDDYEWRPWRVNHDYLERSESHPAYEREFTSDTDEIATDDSRLNNSDNITLSRAILGEETQYETHTSTDAKRPLVRGEITDENRGRVFDTRYAYRHDQNLATFDPIRDYVPVGRSDYGPEDDEERYGLVNYPYDTTNVPDVDRSSERRGYPLNKIFDISRNQEMSCNCPLTTSTGPTLASTCGGPSFMLFMGLLEVFLRSQCDLEDPCNRPAPPSNVNTRYDFVVIGGGSAGATVAARLSEEPRFSVLLLEAGLDEPTGTQIPSFFFNFIGSDIDWQYNTESEDEACLNKEHNQCYWPRGKVLGGTSVMNGMTYMRGSRKDYDDWARLGNVGWSYRDVLPYFIRSEDNQQVNNMDYGYHGVGGPLTVTQFPYHPPLSFALLEAGKELGYDTVDLNGRTHTGFAIAQTTSRNGSRLSTARAFLRPARNRPNLHIMLNSTATKILFDDSNRAVGVEFVHDNMLKRVSVAKEVVVSGGAVNSPQILLNSGLGPREELNAVGVPVVRDLPGVGKNLHNHVAYALAFTINDTDTTPLNWATAMEYLLFRDGLMSGTGISEVTAMINTKFADPREDHPDVQLIFGGYLADCAETGMVGEKKGANRSVYIIPTILHPKSRGYLRLRNNDPLSKPLIYPKYLTHPDDSAALVEAVKFSVKLAETQALKRYGFELDRTPVKSCEHLKFGCDAYWHCAIRHDTAPENHQAGSCKMGPPDDHLAVVDNQLRVRGVRGVRVADTSIMPRVTSGNTNAPAIMIGT</sequence>
<dbReference type="SUPFAM" id="SSF54373">
    <property type="entry name" value="FAD-linked reductases, C-terminal domain"/>
    <property type="match status" value="1"/>
</dbReference>
<evidence type="ECO:0000256" key="1">
    <source>
        <dbReference type="ARBA" id="ARBA00010790"/>
    </source>
</evidence>
<dbReference type="OMA" id="WCKNPPC"/>
<keyword evidence="2" id="KW-0285">Flavoprotein</keyword>
<evidence type="ECO:0000256" key="4">
    <source>
        <dbReference type="SAM" id="SignalP"/>
    </source>
</evidence>